<protein>
    <recommendedName>
        <fullName evidence="4">RRM domain-containing protein</fullName>
    </recommendedName>
</protein>
<dbReference type="InterPro" id="IPR035979">
    <property type="entry name" value="RBD_domain_sf"/>
</dbReference>
<evidence type="ECO:0000256" key="1">
    <source>
        <dbReference type="ARBA" id="ARBA00022884"/>
    </source>
</evidence>
<feature type="compositionally biased region" description="Gly residues" evidence="3">
    <location>
        <begin position="158"/>
        <end position="174"/>
    </location>
</feature>
<dbReference type="RefSeq" id="XP_031022786.1">
    <property type="nucleotide sequence ID" value="XM_031171228.1"/>
</dbReference>
<evidence type="ECO:0000313" key="6">
    <source>
        <dbReference type="Proteomes" id="UP000319731"/>
    </source>
</evidence>
<keyword evidence="6" id="KW-1185">Reference proteome</keyword>
<comment type="caution">
    <text evidence="5">The sequence shown here is derived from an EMBL/GenBank/DDBJ whole genome shotgun (WGS) entry which is preliminary data.</text>
</comment>
<evidence type="ECO:0000313" key="5">
    <source>
        <dbReference type="EMBL" id="TPX31339.1"/>
    </source>
</evidence>
<name>A0A507BWT6_9FUNG</name>
<keyword evidence="1 2" id="KW-0694">RNA-binding</keyword>
<dbReference type="Pfam" id="PF00076">
    <property type="entry name" value="RRM_1"/>
    <property type="match status" value="1"/>
</dbReference>
<proteinExistence type="predicted"/>
<evidence type="ECO:0000256" key="3">
    <source>
        <dbReference type="SAM" id="MobiDB-lite"/>
    </source>
</evidence>
<evidence type="ECO:0000256" key="2">
    <source>
        <dbReference type="PROSITE-ProRule" id="PRU00176"/>
    </source>
</evidence>
<evidence type="ECO:0000259" key="4">
    <source>
        <dbReference type="PROSITE" id="PS50102"/>
    </source>
</evidence>
<accession>A0A507BWT6</accession>
<dbReference type="Proteomes" id="UP000319731">
    <property type="component" value="Unassembled WGS sequence"/>
</dbReference>
<feature type="region of interest" description="Disordered" evidence="3">
    <location>
        <begin position="251"/>
        <end position="276"/>
    </location>
</feature>
<dbReference type="InterPro" id="IPR012677">
    <property type="entry name" value="Nucleotide-bd_a/b_plait_sf"/>
</dbReference>
<dbReference type="SUPFAM" id="SSF54928">
    <property type="entry name" value="RNA-binding domain, RBD"/>
    <property type="match status" value="1"/>
</dbReference>
<dbReference type="Gene3D" id="3.30.70.330">
    <property type="match status" value="1"/>
</dbReference>
<dbReference type="InterPro" id="IPR048289">
    <property type="entry name" value="RRM2_NsCP33-like"/>
</dbReference>
<dbReference type="PROSITE" id="PS50102">
    <property type="entry name" value="RRM"/>
    <property type="match status" value="1"/>
</dbReference>
<feature type="region of interest" description="Disordered" evidence="3">
    <location>
        <begin position="158"/>
        <end position="177"/>
    </location>
</feature>
<dbReference type="STRING" id="1806994.A0A507BWT6"/>
<dbReference type="InterPro" id="IPR000504">
    <property type="entry name" value="RRM_dom"/>
</dbReference>
<sequence>MYNNDPTLQSQQQYYQQQQPQQYYNTPQWESQQPVYTQQYQNTGAERPYIRSSRIEAVPHTKLFVGNLAWATDETSLQNAFGAYGIITESVILRDRESGRSRGFGFVTYSTPEEAQTAIGNMNGRELDGRNLRVNLASERAKVDGVAGAGSINQQIQGGGASNGYSNGGGGNGYSGRMQHGVQQQQYNTGYMYQQQPSSIYYPQHLPPHLQYQPQQQQYQPIIPQPQIPQQHMMIPNQVNDDNVELTLSAPTPAGSSSGIVGVGGMASAETYDDEV</sequence>
<gene>
    <name evidence="5" type="ORF">SmJEL517_g05302</name>
</gene>
<dbReference type="PANTHER" id="PTHR48027">
    <property type="entry name" value="HETEROGENEOUS NUCLEAR RIBONUCLEOPROTEIN 87F-RELATED"/>
    <property type="match status" value="1"/>
</dbReference>
<dbReference type="GeneID" id="42006525"/>
<dbReference type="GO" id="GO:0003723">
    <property type="term" value="F:RNA binding"/>
    <property type="evidence" value="ECO:0007669"/>
    <property type="project" value="UniProtKB-UniRule"/>
</dbReference>
<feature type="domain" description="RRM" evidence="4">
    <location>
        <begin position="61"/>
        <end position="139"/>
    </location>
</feature>
<reference evidence="5 6" key="1">
    <citation type="journal article" date="2019" name="Sci. Rep.">
        <title>Comparative genomics of chytrid fungi reveal insights into the obligate biotrophic and pathogenic lifestyle of Synchytrium endobioticum.</title>
        <authorList>
            <person name="van de Vossenberg B.T.L.H."/>
            <person name="Warris S."/>
            <person name="Nguyen H.D.T."/>
            <person name="van Gent-Pelzer M.P.E."/>
            <person name="Joly D.L."/>
            <person name="van de Geest H.C."/>
            <person name="Bonants P.J.M."/>
            <person name="Smith D.S."/>
            <person name="Levesque C.A."/>
            <person name="van der Lee T.A.J."/>
        </authorList>
    </citation>
    <scope>NUCLEOTIDE SEQUENCE [LARGE SCALE GENOMIC DNA]</scope>
    <source>
        <strain evidence="5 6">JEL517</strain>
    </source>
</reference>
<dbReference type="InterPro" id="IPR052462">
    <property type="entry name" value="SLIRP/GR-RBP-like"/>
</dbReference>
<organism evidence="5 6">
    <name type="scientific">Synchytrium microbalum</name>
    <dbReference type="NCBI Taxonomy" id="1806994"/>
    <lineage>
        <taxon>Eukaryota</taxon>
        <taxon>Fungi</taxon>
        <taxon>Fungi incertae sedis</taxon>
        <taxon>Chytridiomycota</taxon>
        <taxon>Chytridiomycota incertae sedis</taxon>
        <taxon>Chytridiomycetes</taxon>
        <taxon>Synchytriales</taxon>
        <taxon>Synchytriaceae</taxon>
        <taxon>Synchytrium</taxon>
    </lineage>
</organism>
<dbReference type="OrthoDB" id="439808at2759"/>
<dbReference type="EMBL" id="QEAO01000046">
    <property type="protein sequence ID" value="TPX31339.1"/>
    <property type="molecule type" value="Genomic_DNA"/>
</dbReference>
<dbReference type="SMART" id="SM00360">
    <property type="entry name" value="RRM"/>
    <property type="match status" value="1"/>
</dbReference>
<dbReference type="CDD" id="cd21608">
    <property type="entry name" value="RRM2_NsCP33_like"/>
    <property type="match status" value="1"/>
</dbReference>
<dbReference type="AlphaFoldDB" id="A0A507BWT6"/>